<dbReference type="HOGENOM" id="CLU_2234347_0_0_5"/>
<proteinExistence type="predicted"/>
<reference evidence="2 3" key="1">
    <citation type="journal article" date="2006" name="Proc. Natl. Acad. Sci. U.S.A.">
        <title>The partitioned Rhizobium etli genome: genetic and metabolic redundancy in seven interacting replicons.</title>
        <authorList>
            <person name="Gonzalez V."/>
            <person name="Santamaria R.I."/>
            <person name="Bustos P."/>
            <person name="Hernandez-Gonzalez I."/>
            <person name="Medrano-Soto A."/>
            <person name="Moreno-Hagelsieb G."/>
            <person name="Janga S.C."/>
            <person name="Ramirez M.A."/>
            <person name="Jimenez-Jacinto V."/>
            <person name="Collado-Vides J."/>
            <person name="Davila G."/>
        </authorList>
    </citation>
    <scope>NUCLEOTIDE SEQUENCE [LARGE SCALE GENOMIC DNA]</scope>
    <source>
        <strain evidence="3">ATCC 51251 / DSM 11541 / JCM 21823 / NBRC 15573 / CFN 42</strain>
    </source>
</reference>
<evidence type="ECO:0000256" key="1">
    <source>
        <dbReference type="SAM" id="MobiDB-lite"/>
    </source>
</evidence>
<feature type="region of interest" description="Disordered" evidence="1">
    <location>
        <begin position="50"/>
        <end position="77"/>
    </location>
</feature>
<sequence>MLPRSTPIALIPAPMPTESSPKTVSIFPRAAAAAAARHMSAITASTGNWKTCRSASPDRSRLSHQSLRKTSTPDAANTACSASPVVLILSPRLPMSSRYIGRRQY</sequence>
<evidence type="ECO:0000313" key="3">
    <source>
        <dbReference type="Proteomes" id="UP000001936"/>
    </source>
</evidence>
<gene>
    <name evidence="2" type="ordered locus">RHE_CH02131</name>
</gene>
<dbReference type="Proteomes" id="UP000001936">
    <property type="component" value="Chromosome"/>
</dbReference>
<name>Q2K8C1_RHIEC</name>
<dbReference type="KEGG" id="ret:RHE_CH02131"/>
<accession>Q2K8C1</accession>
<evidence type="ECO:0000313" key="2">
    <source>
        <dbReference type="EMBL" id="ABC90915.1"/>
    </source>
</evidence>
<dbReference type="AlphaFoldDB" id="Q2K8C1"/>
<feature type="region of interest" description="Disordered" evidence="1">
    <location>
        <begin position="1"/>
        <end position="22"/>
    </location>
</feature>
<organism evidence="2 3">
    <name type="scientific">Rhizobium etli (strain ATCC 51251 / DSM 11541 / JCM 21823 / NBRC 15573 / CFN 42)</name>
    <dbReference type="NCBI Taxonomy" id="347834"/>
    <lineage>
        <taxon>Bacteria</taxon>
        <taxon>Pseudomonadati</taxon>
        <taxon>Pseudomonadota</taxon>
        <taxon>Alphaproteobacteria</taxon>
        <taxon>Hyphomicrobiales</taxon>
        <taxon>Rhizobiaceae</taxon>
        <taxon>Rhizobium/Agrobacterium group</taxon>
        <taxon>Rhizobium</taxon>
    </lineage>
</organism>
<keyword evidence="3" id="KW-1185">Reference proteome</keyword>
<dbReference type="EMBL" id="CP000133">
    <property type="protein sequence ID" value="ABC90915.1"/>
    <property type="molecule type" value="Genomic_DNA"/>
</dbReference>
<protein>
    <submittedName>
        <fullName evidence="2">Uncharacterized protein</fullName>
    </submittedName>
</protein>
<feature type="compositionally biased region" description="Polar residues" evidence="1">
    <location>
        <begin position="63"/>
        <end position="77"/>
    </location>
</feature>